<feature type="compositionally biased region" description="Pro residues" evidence="1">
    <location>
        <begin position="328"/>
        <end position="337"/>
    </location>
</feature>
<dbReference type="Pfam" id="PF01417">
    <property type="entry name" value="ENTH"/>
    <property type="match status" value="1"/>
</dbReference>
<feature type="compositionally biased region" description="Gly residues" evidence="1">
    <location>
        <begin position="198"/>
        <end position="208"/>
    </location>
</feature>
<gene>
    <name evidence="3" type="primary">ENT3</name>
    <name evidence="3" type="ORF">EHS24_005316</name>
</gene>
<accession>A0A427XCX9</accession>
<dbReference type="OrthoDB" id="4033880at2759"/>
<feature type="domain" description="ENTH" evidence="2">
    <location>
        <begin position="28"/>
        <end position="161"/>
    </location>
</feature>
<dbReference type="GO" id="GO:0006897">
    <property type="term" value="P:endocytosis"/>
    <property type="evidence" value="ECO:0007669"/>
    <property type="project" value="TreeGrafter"/>
</dbReference>
<dbReference type="PROSITE" id="PS50942">
    <property type="entry name" value="ENTH"/>
    <property type="match status" value="1"/>
</dbReference>
<dbReference type="GO" id="GO:0005829">
    <property type="term" value="C:cytosol"/>
    <property type="evidence" value="ECO:0007669"/>
    <property type="project" value="GOC"/>
</dbReference>
<dbReference type="SMART" id="SM00273">
    <property type="entry name" value="ENTH"/>
    <property type="match status" value="1"/>
</dbReference>
<dbReference type="GO" id="GO:0006895">
    <property type="term" value="P:Golgi to endosome transport"/>
    <property type="evidence" value="ECO:0007669"/>
    <property type="project" value="TreeGrafter"/>
</dbReference>
<feature type="compositionally biased region" description="Low complexity" evidence="1">
    <location>
        <begin position="253"/>
        <end position="271"/>
    </location>
</feature>
<dbReference type="Proteomes" id="UP000279236">
    <property type="component" value="Unassembled WGS sequence"/>
</dbReference>
<dbReference type="GO" id="GO:0005768">
    <property type="term" value="C:endosome"/>
    <property type="evidence" value="ECO:0007669"/>
    <property type="project" value="TreeGrafter"/>
</dbReference>
<dbReference type="FunFam" id="1.25.40.90:FF:000006">
    <property type="entry name" value="Clathrin interactor 1"/>
    <property type="match status" value="1"/>
</dbReference>
<dbReference type="AlphaFoldDB" id="A0A427XCX9"/>
<dbReference type="GeneID" id="39589859"/>
<feature type="compositionally biased region" description="Low complexity" evidence="1">
    <location>
        <begin position="338"/>
        <end position="355"/>
    </location>
</feature>
<dbReference type="CDD" id="cd16992">
    <property type="entry name" value="ENTH_Ent3"/>
    <property type="match status" value="1"/>
</dbReference>
<organism evidence="3 4">
    <name type="scientific">Apiotrichum porosum</name>
    <dbReference type="NCBI Taxonomy" id="105984"/>
    <lineage>
        <taxon>Eukaryota</taxon>
        <taxon>Fungi</taxon>
        <taxon>Dikarya</taxon>
        <taxon>Basidiomycota</taxon>
        <taxon>Agaricomycotina</taxon>
        <taxon>Tremellomycetes</taxon>
        <taxon>Trichosporonales</taxon>
        <taxon>Trichosporonaceae</taxon>
        <taxon>Apiotrichum</taxon>
    </lineage>
</organism>
<feature type="compositionally biased region" description="Acidic residues" evidence="1">
    <location>
        <begin position="240"/>
        <end position="249"/>
    </location>
</feature>
<reference evidence="3 4" key="1">
    <citation type="submission" date="2018-11" db="EMBL/GenBank/DDBJ databases">
        <title>Genome sequence of Apiotrichum porosum DSM 27194.</title>
        <authorList>
            <person name="Aliyu H."/>
            <person name="Gorte O."/>
            <person name="Ochsenreither K."/>
        </authorList>
    </citation>
    <scope>NUCLEOTIDE SEQUENCE [LARGE SCALE GENOMIC DNA]</scope>
    <source>
        <strain evidence="3 4">DSM 27194</strain>
    </source>
</reference>
<proteinExistence type="predicted"/>
<feature type="compositionally biased region" description="Low complexity" evidence="1">
    <location>
        <begin position="300"/>
        <end position="314"/>
    </location>
</feature>
<feature type="region of interest" description="Disordered" evidence="1">
    <location>
        <begin position="198"/>
        <end position="362"/>
    </location>
</feature>
<dbReference type="PANTHER" id="PTHR12276:SF45">
    <property type="entry name" value="CLATHRIN INTERACTOR 1"/>
    <property type="match status" value="1"/>
</dbReference>
<sequence length="457" mass="48583">MDFIENIAKQASQITMYDVKSYYNNAKNMVLNVPEMEAKVREATNEDAWGASSTLMQEIAAGTHNFQHFNEIMPTIYSRFMEKEAREWRQIYKALTLLEYLIKHGSERVVDDARAHVSTIKMLRNFHYIDEKGKDQGINVRNRANELASLLSDVDRIRAERRKAKSNRNKYQGVEGGMFNTASGSRYGGFGSDAVRAGGGGGGGGSSSGGWARDEDEYRGGSSRAGGSNFHDTAARNEYDEYEGADDFDGPPRRTTSATASTSRPARTSPAPSKPPKAQPPKAKAPEVNLFDFDDEPVSAPTAAPAAPAAPVDAFGDDDFDDFQQAPTPLPRLPLRPPRQASSAAPAPTPSFSAPAPAPVASPTAPPAYSGMGVGMGMAQQRPAAAPAPKKPASAFDDLFTTSLGAPVVKPASAGGNKTIAEMEKEKASSGLWGSTPTASASAAKPAASSGFDDLLL</sequence>
<evidence type="ECO:0000259" key="2">
    <source>
        <dbReference type="PROSITE" id="PS50942"/>
    </source>
</evidence>
<dbReference type="InterPro" id="IPR008942">
    <property type="entry name" value="ENTH_VHS"/>
</dbReference>
<keyword evidence="4" id="KW-1185">Reference proteome</keyword>
<dbReference type="GO" id="GO:0030125">
    <property type="term" value="C:clathrin vesicle coat"/>
    <property type="evidence" value="ECO:0007669"/>
    <property type="project" value="TreeGrafter"/>
</dbReference>
<dbReference type="GO" id="GO:0030276">
    <property type="term" value="F:clathrin binding"/>
    <property type="evidence" value="ECO:0007669"/>
    <property type="project" value="TreeGrafter"/>
</dbReference>
<comment type="caution">
    <text evidence="3">The sequence shown here is derived from an EMBL/GenBank/DDBJ whole genome shotgun (WGS) entry which is preliminary data.</text>
</comment>
<evidence type="ECO:0000256" key="1">
    <source>
        <dbReference type="SAM" id="MobiDB-lite"/>
    </source>
</evidence>
<dbReference type="InterPro" id="IPR013809">
    <property type="entry name" value="ENTH"/>
</dbReference>
<dbReference type="RefSeq" id="XP_028471886.1">
    <property type="nucleotide sequence ID" value="XM_028620844.1"/>
</dbReference>
<evidence type="ECO:0000313" key="4">
    <source>
        <dbReference type="Proteomes" id="UP000279236"/>
    </source>
</evidence>
<dbReference type="GO" id="GO:0005886">
    <property type="term" value="C:plasma membrane"/>
    <property type="evidence" value="ECO:0007669"/>
    <property type="project" value="TreeGrafter"/>
</dbReference>
<dbReference type="STRING" id="105984.A0A427XCX9"/>
<evidence type="ECO:0000313" key="3">
    <source>
        <dbReference type="EMBL" id="RSH76739.1"/>
    </source>
</evidence>
<feature type="compositionally biased region" description="Low complexity" evidence="1">
    <location>
        <begin position="435"/>
        <end position="450"/>
    </location>
</feature>
<dbReference type="SUPFAM" id="SSF48464">
    <property type="entry name" value="ENTH/VHS domain"/>
    <property type="match status" value="1"/>
</dbReference>
<dbReference type="Gene3D" id="1.25.40.90">
    <property type="match status" value="1"/>
</dbReference>
<dbReference type="PANTHER" id="PTHR12276">
    <property type="entry name" value="EPSIN/ENT-RELATED"/>
    <property type="match status" value="1"/>
</dbReference>
<dbReference type="EMBL" id="RSCE01000021">
    <property type="protein sequence ID" value="RSH76739.1"/>
    <property type="molecule type" value="Genomic_DNA"/>
</dbReference>
<feature type="region of interest" description="Disordered" evidence="1">
    <location>
        <begin position="423"/>
        <end position="457"/>
    </location>
</feature>
<dbReference type="GO" id="GO:0005543">
    <property type="term" value="F:phospholipid binding"/>
    <property type="evidence" value="ECO:0007669"/>
    <property type="project" value="TreeGrafter"/>
</dbReference>
<protein>
    <submittedName>
        <fullName evidence="3">Epsin-3</fullName>
    </submittedName>
</protein>
<name>A0A427XCX9_9TREE</name>